<protein>
    <submittedName>
        <fullName evidence="1">Uncharacterized protein</fullName>
    </submittedName>
</protein>
<comment type="caution">
    <text evidence="1">The sequence shown here is derived from an EMBL/GenBank/DDBJ whole genome shotgun (WGS) entry which is preliminary data.</text>
</comment>
<reference evidence="1 2" key="1">
    <citation type="submission" date="2019-02" db="EMBL/GenBank/DDBJ databases">
        <title>Draft genome sequence of Amycolatopsis sp. 8-3EHSu isolated from roots of Suaeda maritima.</title>
        <authorList>
            <person name="Duangmal K."/>
            <person name="Chantavorakit T."/>
        </authorList>
    </citation>
    <scope>NUCLEOTIDE SEQUENCE [LARGE SCALE GENOMIC DNA]</scope>
    <source>
        <strain evidence="1 2">8-3EHSu</strain>
    </source>
</reference>
<accession>A0A4Q7J7V6</accession>
<name>A0A4Q7J7V6_9PSEU</name>
<gene>
    <name evidence="1" type="ORF">EWH70_21470</name>
</gene>
<proteinExistence type="predicted"/>
<keyword evidence="2" id="KW-1185">Reference proteome</keyword>
<dbReference type="OrthoDB" id="3638729at2"/>
<organism evidence="1 2">
    <name type="scientific">Amycolatopsis suaedae</name>
    <dbReference type="NCBI Taxonomy" id="2510978"/>
    <lineage>
        <taxon>Bacteria</taxon>
        <taxon>Bacillati</taxon>
        <taxon>Actinomycetota</taxon>
        <taxon>Actinomycetes</taxon>
        <taxon>Pseudonocardiales</taxon>
        <taxon>Pseudonocardiaceae</taxon>
        <taxon>Amycolatopsis</taxon>
    </lineage>
</organism>
<dbReference type="RefSeq" id="WP_130477237.1">
    <property type="nucleotide sequence ID" value="NZ_SFCC01000010.1"/>
</dbReference>
<evidence type="ECO:0000313" key="2">
    <source>
        <dbReference type="Proteomes" id="UP000292003"/>
    </source>
</evidence>
<dbReference type="AlphaFoldDB" id="A0A4Q7J7V6"/>
<dbReference type="EMBL" id="SFCC01000010">
    <property type="protein sequence ID" value="RZQ62144.1"/>
    <property type="molecule type" value="Genomic_DNA"/>
</dbReference>
<sequence length="103" mass="10565">MGFDATPETIQAAGVQAAELATELRGADCGSPVNELTAAIPGTEASGAGMSYATTWAAALASWCEDADEFGSSLSRAAMSYRTADDNARTEVVRHEPKLGGPL</sequence>
<dbReference type="Proteomes" id="UP000292003">
    <property type="component" value="Unassembled WGS sequence"/>
</dbReference>
<evidence type="ECO:0000313" key="1">
    <source>
        <dbReference type="EMBL" id="RZQ62144.1"/>
    </source>
</evidence>